<gene>
    <name evidence="1" type="ORF">BDR25DRAFT_173588</name>
</gene>
<evidence type="ECO:0000313" key="1">
    <source>
        <dbReference type="EMBL" id="KAF2471017.1"/>
    </source>
</evidence>
<feature type="non-terminal residue" evidence="1">
    <location>
        <position position="1"/>
    </location>
</feature>
<proteinExistence type="predicted"/>
<dbReference type="Proteomes" id="UP000799755">
    <property type="component" value="Unassembled WGS sequence"/>
</dbReference>
<evidence type="ECO:0000313" key="2">
    <source>
        <dbReference type="Proteomes" id="UP000799755"/>
    </source>
</evidence>
<dbReference type="EMBL" id="MU003506">
    <property type="protein sequence ID" value="KAF2471017.1"/>
    <property type="molecule type" value="Genomic_DNA"/>
</dbReference>
<reference evidence="1" key="1">
    <citation type="journal article" date="2020" name="Stud. Mycol.">
        <title>101 Dothideomycetes genomes: a test case for predicting lifestyles and emergence of pathogens.</title>
        <authorList>
            <person name="Haridas S."/>
            <person name="Albert R."/>
            <person name="Binder M."/>
            <person name="Bloem J."/>
            <person name="Labutti K."/>
            <person name="Salamov A."/>
            <person name="Andreopoulos B."/>
            <person name="Baker S."/>
            <person name="Barry K."/>
            <person name="Bills G."/>
            <person name="Bluhm B."/>
            <person name="Cannon C."/>
            <person name="Castanera R."/>
            <person name="Culley D."/>
            <person name="Daum C."/>
            <person name="Ezra D."/>
            <person name="Gonzalez J."/>
            <person name="Henrissat B."/>
            <person name="Kuo A."/>
            <person name="Liang C."/>
            <person name="Lipzen A."/>
            <person name="Lutzoni F."/>
            <person name="Magnuson J."/>
            <person name="Mondo S."/>
            <person name="Nolan M."/>
            <person name="Ohm R."/>
            <person name="Pangilinan J."/>
            <person name="Park H.-J."/>
            <person name="Ramirez L."/>
            <person name="Alfaro M."/>
            <person name="Sun H."/>
            <person name="Tritt A."/>
            <person name="Yoshinaga Y."/>
            <person name="Zwiers L.-H."/>
            <person name="Turgeon B."/>
            <person name="Goodwin S."/>
            <person name="Spatafora J."/>
            <person name="Crous P."/>
            <person name="Grigoriev I."/>
        </authorList>
    </citation>
    <scope>NUCLEOTIDE SEQUENCE</scope>
    <source>
        <strain evidence="1">ATCC 200398</strain>
    </source>
</reference>
<feature type="non-terminal residue" evidence="1">
    <location>
        <position position="373"/>
    </location>
</feature>
<name>A0ACB6QVZ7_9PLEO</name>
<keyword evidence="2" id="KW-1185">Reference proteome</keyword>
<comment type="caution">
    <text evidence="1">The sequence shown here is derived from an EMBL/GenBank/DDBJ whole genome shotgun (WGS) entry which is preliminary data.</text>
</comment>
<organism evidence="1 2">
    <name type="scientific">Lindgomyces ingoldianus</name>
    <dbReference type="NCBI Taxonomy" id="673940"/>
    <lineage>
        <taxon>Eukaryota</taxon>
        <taxon>Fungi</taxon>
        <taxon>Dikarya</taxon>
        <taxon>Ascomycota</taxon>
        <taxon>Pezizomycotina</taxon>
        <taxon>Dothideomycetes</taxon>
        <taxon>Pleosporomycetidae</taxon>
        <taxon>Pleosporales</taxon>
        <taxon>Lindgomycetaceae</taxon>
        <taxon>Lindgomyces</taxon>
    </lineage>
</organism>
<protein>
    <submittedName>
        <fullName evidence="1">Uncharacterized protein</fullName>
    </submittedName>
</protein>
<accession>A0ACB6QVZ7</accession>
<sequence length="373" mass="41409">DGSSLKSFETCASSSSSSSSSHLEKLKIGWNRIRRKPLPRYMQGSIRRHPAADIHPTRISRGVWKDQLLVDRSLRGMAALTTAFAVAMIIVIATNLKPFHNRLNKFTSSVGGQTRDCTSVTHTNTALLLVINVAATMILGMSNTYQQLVTSLTIDDLKHMLQKFGDSRVGTNSPFNINHKREGKIKSWSAWFLLICTSLPIHFLANSLIGPSYILEPPISIEFNETTFKGLTGTYSYGGSDYISNPGSFVCWSAFRTGQAHFPVSLMVLGEDDSTSYSSEISEFNRQHSRMIVNYDKRNCTGLAKTATDVRALEASWTYNLYYDRIVYRDGHCIMGSSVTCTLLDSKPTLCRLNVRMNAAFILAAGLSVKAIY</sequence>